<dbReference type="AlphaFoldDB" id="A0A382JBX6"/>
<dbReference type="InterPro" id="IPR014284">
    <property type="entry name" value="RNA_pol_sigma-70_dom"/>
</dbReference>
<dbReference type="GO" id="GO:0003700">
    <property type="term" value="F:DNA-binding transcription factor activity"/>
    <property type="evidence" value="ECO:0007669"/>
    <property type="project" value="InterPro"/>
</dbReference>
<dbReference type="InterPro" id="IPR036388">
    <property type="entry name" value="WH-like_DNA-bd_sf"/>
</dbReference>
<proteinExistence type="predicted"/>
<reference evidence="1" key="1">
    <citation type="submission" date="2018-05" db="EMBL/GenBank/DDBJ databases">
        <authorList>
            <person name="Lanie J.A."/>
            <person name="Ng W.-L."/>
            <person name="Kazmierczak K.M."/>
            <person name="Andrzejewski T.M."/>
            <person name="Davidsen T.M."/>
            <person name="Wayne K.J."/>
            <person name="Tettelin H."/>
            <person name="Glass J.I."/>
            <person name="Rusch D."/>
            <person name="Podicherti R."/>
            <person name="Tsui H.-C.T."/>
            <person name="Winkler M.E."/>
        </authorList>
    </citation>
    <scope>NUCLEOTIDE SEQUENCE</scope>
</reference>
<dbReference type="NCBIfam" id="TIGR02937">
    <property type="entry name" value="sigma70-ECF"/>
    <property type="match status" value="1"/>
</dbReference>
<name>A0A382JBX6_9ZZZZ</name>
<accession>A0A382JBX6</accession>
<evidence type="ECO:0008006" key="2">
    <source>
        <dbReference type="Google" id="ProtNLM"/>
    </source>
</evidence>
<dbReference type="GO" id="GO:0006352">
    <property type="term" value="P:DNA-templated transcription initiation"/>
    <property type="evidence" value="ECO:0007669"/>
    <property type="project" value="InterPro"/>
</dbReference>
<evidence type="ECO:0000313" key="1">
    <source>
        <dbReference type="EMBL" id="SVC09366.1"/>
    </source>
</evidence>
<gene>
    <name evidence="1" type="ORF">METZ01_LOCUS262220</name>
</gene>
<organism evidence="1">
    <name type="scientific">marine metagenome</name>
    <dbReference type="NCBI Taxonomy" id="408172"/>
    <lineage>
        <taxon>unclassified sequences</taxon>
        <taxon>metagenomes</taxon>
        <taxon>ecological metagenomes</taxon>
    </lineage>
</organism>
<dbReference type="EMBL" id="UINC01073180">
    <property type="protein sequence ID" value="SVC09366.1"/>
    <property type="molecule type" value="Genomic_DNA"/>
</dbReference>
<feature type="non-terminal residue" evidence="1">
    <location>
        <position position="1"/>
    </location>
</feature>
<dbReference type="Gene3D" id="1.10.10.10">
    <property type="entry name" value="Winged helix-like DNA-binding domain superfamily/Winged helix DNA-binding domain"/>
    <property type="match status" value="1"/>
</dbReference>
<sequence>QEIEECVSYLLEKLVDDDYAVLRSFKDDGRAKLQTYLYTVFNRLLIDKLREEKGYFRSSVYAKRLNIFAERLERLLVQKKHTVEESYQILKNDPEFSWTYEYTSKLAIELWRQEIRVVETHADIDEHVVETHEEIDEHASSKSKLDVNYNPEKALQNNPEKALQNKELINKGAIIEDSLESARQGLSHEESLLLKLRFYNQKSVSEIARLLGKSRKVVERKIRVLLNDLKDILLSKGMTKEEISEIIKIRYEKNIL</sequence>
<dbReference type="InterPro" id="IPR013324">
    <property type="entry name" value="RNA_pol_sigma_r3/r4-like"/>
</dbReference>
<dbReference type="SUPFAM" id="SSF88659">
    <property type="entry name" value="Sigma3 and sigma4 domains of RNA polymerase sigma factors"/>
    <property type="match status" value="1"/>
</dbReference>
<protein>
    <recommendedName>
        <fullName evidence="2">RNA polymerase sigma-70 region 4 domain-containing protein</fullName>
    </recommendedName>
</protein>